<evidence type="ECO:0000256" key="1">
    <source>
        <dbReference type="ARBA" id="ARBA00004370"/>
    </source>
</evidence>
<dbReference type="PANTHER" id="PTHR35371">
    <property type="entry name" value="INNER MEMBRANE PROTEIN"/>
    <property type="match status" value="1"/>
</dbReference>
<protein>
    <recommendedName>
        <fullName evidence="8">Membrane-associated proteins in eicosanoid and glutathione metabolism</fullName>
    </recommendedName>
</protein>
<evidence type="ECO:0000313" key="6">
    <source>
        <dbReference type="EMBL" id="KZP26919.1"/>
    </source>
</evidence>
<evidence type="ECO:0000256" key="5">
    <source>
        <dbReference type="SAM" id="Phobius"/>
    </source>
</evidence>
<sequence length="152" mass="16328">MANLISSPLSLYSIPVVWLTAFIPAAFRNVTIGVNAGYNNVAPRGNAARLAASAKVSKDIAAKVARMDGAHHNGIEQLPIWFAAVIVANYVGLEHETINKASLYYIAVRTLFNIVYIKQTTRAHSAVRSLLFFAGLAAPMYLLISAANKANA</sequence>
<evidence type="ECO:0008006" key="8">
    <source>
        <dbReference type="Google" id="ProtNLM"/>
    </source>
</evidence>
<reference evidence="6 7" key="1">
    <citation type="journal article" date="2016" name="Mol. Biol. Evol.">
        <title>Comparative Genomics of Early-Diverging Mushroom-Forming Fungi Provides Insights into the Origins of Lignocellulose Decay Capabilities.</title>
        <authorList>
            <person name="Nagy L.G."/>
            <person name="Riley R."/>
            <person name="Tritt A."/>
            <person name="Adam C."/>
            <person name="Daum C."/>
            <person name="Floudas D."/>
            <person name="Sun H."/>
            <person name="Yadav J.S."/>
            <person name="Pangilinan J."/>
            <person name="Larsson K.H."/>
            <person name="Matsuura K."/>
            <person name="Barry K."/>
            <person name="Labutti K."/>
            <person name="Kuo R."/>
            <person name="Ohm R.A."/>
            <person name="Bhattacharya S.S."/>
            <person name="Shirouzu T."/>
            <person name="Yoshinaga Y."/>
            <person name="Martin F.M."/>
            <person name="Grigoriev I.V."/>
            <person name="Hibbett D.S."/>
        </authorList>
    </citation>
    <scope>NUCLEOTIDE SEQUENCE [LARGE SCALE GENOMIC DNA]</scope>
    <source>
        <strain evidence="6 7">CBS 109695</strain>
    </source>
</reference>
<keyword evidence="3 5" id="KW-1133">Transmembrane helix</keyword>
<comment type="subcellular location">
    <subcellularLocation>
        <location evidence="1">Membrane</location>
    </subcellularLocation>
</comment>
<proteinExistence type="predicted"/>
<evidence type="ECO:0000313" key="7">
    <source>
        <dbReference type="Proteomes" id="UP000076532"/>
    </source>
</evidence>
<keyword evidence="4 5" id="KW-0472">Membrane</keyword>
<dbReference type="Pfam" id="PF01124">
    <property type="entry name" value="MAPEG"/>
    <property type="match status" value="1"/>
</dbReference>
<accession>A0A166Q9Z2</accession>
<gene>
    <name evidence="6" type="ORF">FIBSPDRAFT_854269</name>
</gene>
<dbReference type="InterPro" id="IPR023352">
    <property type="entry name" value="MAPEG-like_dom_sf"/>
</dbReference>
<name>A0A166Q9Z2_9AGAM</name>
<dbReference type="SUPFAM" id="SSF161084">
    <property type="entry name" value="MAPEG domain-like"/>
    <property type="match status" value="1"/>
</dbReference>
<dbReference type="AlphaFoldDB" id="A0A166Q9Z2"/>
<keyword evidence="2 5" id="KW-0812">Transmembrane</keyword>
<evidence type="ECO:0000256" key="3">
    <source>
        <dbReference type="ARBA" id="ARBA00022989"/>
    </source>
</evidence>
<evidence type="ECO:0000256" key="4">
    <source>
        <dbReference type="ARBA" id="ARBA00023136"/>
    </source>
</evidence>
<feature type="transmembrane region" description="Helical" evidence="5">
    <location>
        <begin position="9"/>
        <end position="27"/>
    </location>
</feature>
<dbReference type="InterPro" id="IPR001129">
    <property type="entry name" value="Membr-assoc_MAPEG"/>
</dbReference>
<dbReference type="OrthoDB" id="2122304at2759"/>
<dbReference type="EMBL" id="KV417511">
    <property type="protein sequence ID" value="KZP26919.1"/>
    <property type="molecule type" value="Genomic_DNA"/>
</dbReference>
<dbReference type="Gene3D" id="1.20.120.550">
    <property type="entry name" value="Membrane associated eicosanoid/glutathione metabolism-like domain"/>
    <property type="match status" value="1"/>
</dbReference>
<keyword evidence="7" id="KW-1185">Reference proteome</keyword>
<evidence type="ECO:0000256" key="2">
    <source>
        <dbReference type="ARBA" id="ARBA00022692"/>
    </source>
</evidence>
<dbReference type="PANTHER" id="PTHR35371:SF1">
    <property type="entry name" value="BLR7753 PROTEIN"/>
    <property type="match status" value="1"/>
</dbReference>
<feature type="transmembrane region" description="Helical" evidence="5">
    <location>
        <begin position="129"/>
        <end position="147"/>
    </location>
</feature>
<dbReference type="Proteomes" id="UP000076532">
    <property type="component" value="Unassembled WGS sequence"/>
</dbReference>
<organism evidence="6 7">
    <name type="scientific">Athelia psychrophila</name>
    <dbReference type="NCBI Taxonomy" id="1759441"/>
    <lineage>
        <taxon>Eukaryota</taxon>
        <taxon>Fungi</taxon>
        <taxon>Dikarya</taxon>
        <taxon>Basidiomycota</taxon>
        <taxon>Agaricomycotina</taxon>
        <taxon>Agaricomycetes</taxon>
        <taxon>Agaricomycetidae</taxon>
        <taxon>Atheliales</taxon>
        <taxon>Atheliaceae</taxon>
        <taxon>Athelia</taxon>
    </lineage>
</organism>
<dbReference type="GO" id="GO:0016020">
    <property type="term" value="C:membrane"/>
    <property type="evidence" value="ECO:0007669"/>
    <property type="project" value="UniProtKB-SubCell"/>
</dbReference>